<organism evidence="3 4">
    <name type="scientific">Macrophomina phaseolina</name>
    <dbReference type="NCBI Taxonomy" id="35725"/>
    <lineage>
        <taxon>Eukaryota</taxon>
        <taxon>Fungi</taxon>
        <taxon>Dikarya</taxon>
        <taxon>Ascomycota</taxon>
        <taxon>Pezizomycotina</taxon>
        <taxon>Dothideomycetes</taxon>
        <taxon>Dothideomycetes incertae sedis</taxon>
        <taxon>Botryosphaeriales</taxon>
        <taxon>Botryosphaeriaceae</taxon>
        <taxon>Macrophomina</taxon>
    </lineage>
</organism>
<accession>A0ABQ8G340</accession>
<comment type="caution">
    <text evidence="3">The sequence shown here is derived from an EMBL/GenBank/DDBJ whole genome shotgun (WGS) entry which is preliminary data.</text>
</comment>
<sequence>MHLFVHSAVLTTPPLLLLLRLATPAAASVNSFYFSFPSKTAAVPLVHNGDVLNVTWFSEYNQASLIHWCGGTNSMCAHHPRVQHPPPPSRMRLSALEMQCKPSPLSPATAPPRLPSTPRGRGPATGSSSSKAMRIGTSTAGLSM</sequence>
<dbReference type="EMBL" id="JAGTJR010000023">
    <property type="protein sequence ID" value="KAH7043296.1"/>
    <property type="molecule type" value="Genomic_DNA"/>
</dbReference>
<protein>
    <recommendedName>
        <fullName evidence="5">Cupredoxin</fullName>
    </recommendedName>
</protein>
<evidence type="ECO:0008006" key="5">
    <source>
        <dbReference type="Google" id="ProtNLM"/>
    </source>
</evidence>
<feature type="compositionally biased region" description="Polar residues" evidence="1">
    <location>
        <begin position="125"/>
        <end position="144"/>
    </location>
</feature>
<feature type="signal peptide" evidence="2">
    <location>
        <begin position="1"/>
        <end position="27"/>
    </location>
</feature>
<proteinExistence type="predicted"/>
<feature type="chain" id="PRO_5045907773" description="Cupredoxin" evidence="2">
    <location>
        <begin position="28"/>
        <end position="144"/>
    </location>
</feature>
<dbReference type="Proteomes" id="UP000774617">
    <property type="component" value="Unassembled WGS sequence"/>
</dbReference>
<keyword evidence="2" id="KW-0732">Signal</keyword>
<evidence type="ECO:0000256" key="2">
    <source>
        <dbReference type="SAM" id="SignalP"/>
    </source>
</evidence>
<name>A0ABQ8G340_9PEZI</name>
<evidence type="ECO:0000313" key="3">
    <source>
        <dbReference type="EMBL" id="KAH7043296.1"/>
    </source>
</evidence>
<reference evidence="3 4" key="1">
    <citation type="journal article" date="2021" name="Nat. Commun.">
        <title>Genetic determinants of endophytism in the Arabidopsis root mycobiome.</title>
        <authorList>
            <person name="Mesny F."/>
            <person name="Miyauchi S."/>
            <person name="Thiergart T."/>
            <person name="Pickel B."/>
            <person name="Atanasova L."/>
            <person name="Karlsson M."/>
            <person name="Huettel B."/>
            <person name="Barry K.W."/>
            <person name="Haridas S."/>
            <person name="Chen C."/>
            <person name="Bauer D."/>
            <person name="Andreopoulos W."/>
            <person name="Pangilinan J."/>
            <person name="LaButti K."/>
            <person name="Riley R."/>
            <person name="Lipzen A."/>
            <person name="Clum A."/>
            <person name="Drula E."/>
            <person name="Henrissat B."/>
            <person name="Kohler A."/>
            <person name="Grigoriev I.V."/>
            <person name="Martin F.M."/>
            <person name="Hacquard S."/>
        </authorList>
    </citation>
    <scope>NUCLEOTIDE SEQUENCE [LARGE SCALE GENOMIC DNA]</scope>
    <source>
        <strain evidence="3 4">MPI-SDFR-AT-0080</strain>
    </source>
</reference>
<feature type="region of interest" description="Disordered" evidence="1">
    <location>
        <begin position="100"/>
        <end position="144"/>
    </location>
</feature>
<evidence type="ECO:0000313" key="4">
    <source>
        <dbReference type="Proteomes" id="UP000774617"/>
    </source>
</evidence>
<evidence type="ECO:0000256" key="1">
    <source>
        <dbReference type="SAM" id="MobiDB-lite"/>
    </source>
</evidence>
<keyword evidence="4" id="KW-1185">Reference proteome</keyword>
<gene>
    <name evidence="3" type="ORF">B0J12DRAFT_672665</name>
</gene>